<dbReference type="PANTHER" id="PTHR22911:SF137">
    <property type="entry name" value="SOLUTE CARRIER FAMILY 35 MEMBER G2-RELATED"/>
    <property type="match status" value="1"/>
</dbReference>
<feature type="transmembrane region" description="Helical" evidence="1">
    <location>
        <begin position="78"/>
        <end position="97"/>
    </location>
</feature>
<keyword evidence="4" id="KW-1185">Reference proteome</keyword>
<dbReference type="InterPro" id="IPR037185">
    <property type="entry name" value="EmrE-like"/>
</dbReference>
<feature type="transmembrane region" description="Helical" evidence="1">
    <location>
        <begin position="159"/>
        <end position="183"/>
    </location>
</feature>
<feature type="transmembrane region" description="Helical" evidence="1">
    <location>
        <begin position="251"/>
        <end position="274"/>
    </location>
</feature>
<evidence type="ECO:0000259" key="2">
    <source>
        <dbReference type="Pfam" id="PF00892"/>
    </source>
</evidence>
<keyword evidence="1" id="KW-1133">Transmembrane helix</keyword>
<evidence type="ECO:0000313" key="3">
    <source>
        <dbReference type="EMBL" id="SDB93820.1"/>
    </source>
</evidence>
<dbReference type="InterPro" id="IPR000620">
    <property type="entry name" value="EamA_dom"/>
</dbReference>
<dbReference type="Pfam" id="PF00892">
    <property type="entry name" value="EamA"/>
    <property type="match status" value="2"/>
</dbReference>
<evidence type="ECO:0000313" key="4">
    <source>
        <dbReference type="Proteomes" id="UP000199452"/>
    </source>
</evidence>
<keyword evidence="1" id="KW-0472">Membrane</keyword>
<name>A0A1G6HHU7_9BACT</name>
<gene>
    <name evidence="3" type="ORF">SAMN05216323_101116</name>
</gene>
<feature type="domain" description="EamA" evidence="2">
    <location>
        <begin position="16"/>
        <end position="149"/>
    </location>
</feature>
<dbReference type="EMBL" id="FMYP01000011">
    <property type="protein sequence ID" value="SDB93820.1"/>
    <property type="molecule type" value="Genomic_DNA"/>
</dbReference>
<feature type="transmembrane region" description="Helical" evidence="1">
    <location>
        <begin position="103"/>
        <end position="126"/>
    </location>
</feature>
<organism evidence="3 4">
    <name type="scientific">Williamwhitmania taraxaci</name>
    <dbReference type="NCBI Taxonomy" id="1640674"/>
    <lineage>
        <taxon>Bacteria</taxon>
        <taxon>Pseudomonadati</taxon>
        <taxon>Bacteroidota</taxon>
        <taxon>Bacteroidia</taxon>
        <taxon>Bacteroidales</taxon>
        <taxon>Williamwhitmaniaceae</taxon>
        <taxon>Williamwhitmania</taxon>
    </lineage>
</organism>
<feature type="transmembrane region" description="Helical" evidence="1">
    <location>
        <begin position="195"/>
        <end position="215"/>
    </location>
</feature>
<accession>A0A1G6HHU7</accession>
<reference evidence="3 4" key="1">
    <citation type="submission" date="2016-09" db="EMBL/GenBank/DDBJ databases">
        <authorList>
            <person name="Capua I."/>
            <person name="De Benedictis P."/>
            <person name="Joannis T."/>
            <person name="Lombin L.H."/>
            <person name="Cattoli G."/>
        </authorList>
    </citation>
    <scope>NUCLEOTIDE SEQUENCE [LARGE SCALE GENOMIC DNA]</scope>
    <source>
        <strain evidence="3 4">A7P-90m</strain>
    </source>
</reference>
<proteinExistence type="predicted"/>
<feature type="transmembrane region" description="Helical" evidence="1">
    <location>
        <begin position="280"/>
        <end position="303"/>
    </location>
</feature>
<dbReference type="PANTHER" id="PTHR22911">
    <property type="entry name" value="ACYL-MALONYL CONDENSING ENZYME-RELATED"/>
    <property type="match status" value="1"/>
</dbReference>
<dbReference type="AlphaFoldDB" id="A0A1G6HHU7"/>
<feature type="transmembrane region" description="Helical" evidence="1">
    <location>
        <begin position="12"/>
        <end position="30"/>
    </location>
</feature>
<evidence type="ECO:0000256" key="1">
    <source>
        <dbReference type="SAM" id="Phobius"/>
    </source>
</evidence>
<feature type="transmembrane region" description="Helical" evidence="1">
    <location>
        <begin position="227"/>
        <end position="244"/>
    </location>
</feature>
<dbReference type="Proteomes" id="UP000199452">
    <property type="component" value="Unassembled WGS sequence"/>
</dbReference>
<dbReference type="STRING" id="1640674.SAMN05216323_101116"/>
<keyword evidence="1" id="KW-0812">Transmembrane</keyword>
<dbReference type="SUPFAM" id="SSF103481">
    <property type="entry name" value="Multidrug resistance efflux transporter EmrE"/>
    <property type="match status" value="2"/>
</dbReference>
<protein>
    <submittedName>
        <fullName evidence="3">Threonine/homoserine efflux transporter RhtA</fullName>
    </submittedName>
</protein>
<feature type="transmembrane region" description="Helical" evidence="1">
    <location>
        <begin position="133"/>
        <end position="153"/>
    </location>
</feature>
<sequence>MGCGCSFHYIDIMFRGGLFVFLGACSYGVLSTFVKLAYDDGFSLGEVVGAQVFFGVIILWGIWSFLPQKRAVFANPRVSITLILSGITTAMVSICYYKCVQLLPASIAILLLMQFTWIGILLDWLICGKRPSLLQLVAVTLILGGTALAGGLLSSTSQVFSWVGVFYGIVSAVCFSLFILVSGRVRNSLHPIAKSALLMTGSCITIFLIFPPMFLVNGSLGGGLAQWALWLSVFGVVIPPVFFAKGMPTVGIGLGSIISSAELPVAVIMSVVVLHEQLVILQWLGIAVILLAIALPSMVFFMVKRAEH</sequence>
<feature type="transmembrane region" description="Helical" evidence="1">
    <location>
        <begin position="42"/>
        <end position="66"/>
    </location>
</feature>
<feature type="domain" description="EamA" evidence="2">
    <location>
        <begin position="163"/>
        <end position="295"/>
    </location>
</feature>
<dbReference type="GO" id="GO:0016020">
    <property type="term" value="C:membrane"/>
    <property type="evidence" value="ECO:0007669"/>
    <property type="project" value="InterPro"/>
</dbReference>